<evidence type="ECO:0000256" key="2">
    <source>
        <dbReference type="SAM" id="SignalP"/>
    </source>
</evidence>
<evidence type="ECO:0008006" key="5">
    <source>
        <dbReference type="Google" id="ProtNLM"/>
    </source>
</evidence>
<name>A0A840I9A8_9ACTN</name>
<feature type="chain" id="PRO_5039127141" description="WD40 repeat protein" evidence="2">
    <location>
        <begin position="43"/>
        <end position="788"/>
    </location>
</feature>
<dbReference type="Proteomes" id="UP000585272">
    <property type="component" value="Unassembled WGS sequence"/>
</dbReference>
<accession>A0A840I9A8</accession>
<dbReference type="EMBL" id="JACHNU010000001">
    <property type="protein sequence ID" value="MBB4661497.1"/>
    <property type="molecule type" value="Genomic_DNA"/>
</dbReference>
<reference evidence="3 4" key="1">
    <citation type="submission" date="2020-08" db="EMBL/GenBank/DDBJ databases">
        <title>Genomic Encyclopedia of Archaeal and Bacterial Type Strains, Phase II (KMG-II): from individual species to whole genera.</title>
        <authorList>
            <person name="Goeker M."/>
        </authorList>
    </citation>
    <scope>NUCLEOTIDE SEQUENCE [LARGE SCALE GENOMIC DNA]</scope>
    <source>
        <strain evidence="3 4">DSM 23288</strain>
    </source>
</reference>
<dbReference type="RefSeq" id="WP_183339711.1">
    <property type="nucleotide sequence ID" value="NZ_JACHNU010000001.1"/>
</dbReference>
<sequence length="788" mass="81520">MRKRTSGVARGRGRARRVIPRVAGATAVAAVALGLSPAAGLAAGEACSNALVREQQNSNRLPDCRAYEKVSPRDDNGGFAGVMTTFQPLFSAVGADGNGMMFGASGGIGPSLRGINNTTHAAVREENGWRVGQLLTTTDPNFAVELNYSTVAPFPSEDMSQILWKAPRSMGPPNPTNGTNGIYRSARFGAGPPTWISQPTIPLVGNGPDLSSGSHAIGASADLSTAFFNSTGVLTSVYGDPDRTAIGLYRNSDGVLTPAGRLPSGLVHPRGTWAAGYTPGYGAPMVGSYRNQVSRDGSRLFFVSPAQETEIKQLYVQQGDNPGKLISKDRSGAPAADGVSVLNAGSNVNTQQRGYAFATRDGARVLFRSSSALTDDAPAAGVKTYRAEVGSGALTYLPNADGYPLAINDDASRILFLAAGSGSTVDIKYWVEGPGGGTVHTLATSLAGGTSTVHAGIPRLTPDGTTVAFESEVALDPEVAAVSATGTQVYRWSIGDAHPTCVSCRRDGEPAAAIGARLQNTASKPTDTAVSPGGASPTAPQASYVVPPAISDDGSRIAFDTREPLDPARDTNGQRDVYLWENGTLHLLTSGKNTAPSYIIGTSLSGDDVFFSTMDALVASDRNGSYDVYDARVEGGFAEPATSTSCTGDDCQGQDGAVGDPASLGSVTFSGRGNVVPEPERRAPAKVRASIVKKSVKANGFTIAVKVSGKGRIAVSGANVKKKSRGVARAGTYRVAVVLAPKARRALKAKRKLKVAAKVRFVPAQGSASSATVRVTVKRKAAKRGGAR</sequence>
<proteinExistence type="predicted"/>
<feature type="signal peptide" evidence="2">
    <location>
        <begin position="1"/>
        <end position="42"/>
    </location>
</feature>
<evidence type="ECO:0000313" key="3">
    <source>
        <dbReference type="EMBL" id="MBB4661497.1"/>
    </source>
</evidence>
<dbReference type="Gene3D" id="2.120.10.30">
    <property type="entry name" value="TolB, C-terminal domain"/>
    <property type="match status" value="1"/>
</dbReference>
<comment type="caution">
    <text evidence="3">The sequence shown here is derived from an EMBL/GenBank/DDBJ whole genome shotgun (WGS) entry which is preliminary data.</text>
</comment>
<feature type="compositionally biased region" description="Basic residues" evidence="1">
    <location>
        <begin position="776"/>
        <end position="788"/>
    </location>
</feature>
<gene>
    <name evidence="3" type="ORF">BDZ31_001070</name>
</gene>
<organism evidence="3 4">
    <name type="scientific">Conexibacter arvalis</name>
    <dbReference type="NCBI Taxonomy" id="912552"/>
    <lineage>
        <taxon>Bacteria</taxon>
        <taxon>Bacillati</taxon>
        <taxon>Actinomycetota</taxon>
        <taxon>Thermoleophilia</taxon>
        <taxon>Solirubrobacterales</taxon>
        <taxon>Conexibacteraceae</taxon>
        <taxon>Conexibacter</taxon>
    </lineage>
</organism>
<evidence type="ECO:0000256" key="1">
    <source>
        <dbReference type="SAM" id="MobiDB-lite"/>
    </source>
</evidence>
<protein>
    <recommendedName>
        <fullName evidence="5">WD40 repeat protein</fullName>
    </recommendedName>
</protein>
<feature type="region of interest" description="Disordered" evidence="1">
    <location>
        <begin position="768"/>
        <end position="788"/>
    </location>
</feature>
<dbReference type="AlphaFoldDB" id="A0A840I9A8"/>
<feature type="region of interest" description="Disordered" evidence="1">
    <location>
        <begin position="522"/>
        <end position="546"/>
    </location>
</feature>
<dbReference type="InterPro" id="IPR011042">
    <property type="entry name" value="6-blade_b-propeller_TolB-like"/>
</dbReference>
<evidence type="ECO:0000313" key="4">
    <source>
        <dbReference type="Proteomes" id="UP000585272"/>
    </source>
</evidence>
<keyword evidence="4" id="KW-1185">Reference proteome</keyword>
<keyword evidence="2" id="KW-0732">Signal</keyword>
<dbReference type="SUPFAM" id="SSF82171">
    <property type="entry name" value="DPP6 N-terminal domain-like"/>
    <property type="match status" value="1"/>
</dbReference>